<dbReference type="EMBL" id="UINC01020848">
    <property type="protein sequence ID" value="SVA87136.1"/>
    <property type="molecule type" value="Genomic_DNA"/>
</dbReference>
<name>A0A381ZCY5_9ZZZZ</name>
<accession>A0A381ZCY5</accession>
<evidence type="ECO:0000313" key="1">
    <source>
        <dbReference type="EMBL" id="SVA87136.1"/>
    </source>
</evidence>
<reference evidence="1" key="1">
    <citation type="submission" date="2018-05" db="EMBL/GenBank/DDBJ databases">
        <authorList>
            <person name="Lanie J.A."/>
            <person name="Ng W.-L."/>
            <person name="Kazmierczak K.M."/>
            <person name="Andrzejewski T.M."/>
            <person name="Davidsen T.M."/>
            <person name="Wayne K.J."/>
            <person name="Tettelin H."/>
            <person name="Glass J.I."/>
            <person name="Rusch D."/>
            <person name="Podicherti R."/>
            <person name="Tsui H.-C.T."/>
            <person name="Winkler M.E."/>
        </authorList>
    </citation>
    <scope>NUCLEOTIDE SEQUENCE</scope>
</reference>
<proteinExistence type="predicted"/>
<organism evidence="1">
    <name type="scientific">marine metagenome</name>
    <dbReference type="NCBI Taxonomy" id="408172"/>
    <lineage>
        <taxon>unclassified sequences</taxon>
        <taxon>metagenomes</taxon>
        <taxon>ecological metagenomes</taxon>
    </lineage>
</organism>
<dbReference type="AlphaFoldDB" id="A0A381ZCY5"/>
<feature type="non-terminal residue" evidence="1">
    <location>
        <position position="42"/>
    </location>
</feature>
<gene>
    <name evidence="1" type="ORF">METZ01_LOCUS139990</name>
</gene>
<sequence length="42" mass="4993">MAYLDNSDILSWKRLIQNLQNKTDEGVKQYNKAQNRAQLRNI</sequence>
<protein>
    <submittedName>
        <fullName evidence="1">Uncharacterized protein</fullName>
    </submittedName>
</protein>